<dbReference type="EMBL" id="CP054705">
    <property type="protein sequence ID" value="QQK75532.1"/>
    <property type="molecule type" value="Genomic_DNA"/>
</dbReference>
<sequence>MKEIITLIQSRKLECTIAFIIILMAIGAGIFANEMLEVGRNWVVRFYLAFTFVSLLLFSIYIGLDRIFSSKKQSEET</sequence>
<keyword evidence="1" id="KW-1133">Transmembrane helix</keyword>
<proteinExistence type="predicted"/>
<feature type="transmembrane region" description="Helical" evidence="1">
    <location>
        <begin position="44"/>
        <end position="64"/>
    </location>
</feature>
<feature type="transmembrane region" description="Helical" evidence="1">
    <location>
        <begin position="12"/>
        <end position="32"/>
    </location>
</feature>
<accession>A0A7T6Z2A7</accession>
<dbReference type="Proteomes" id="UP000595823">
    <property type="component" value="Chromosome"/>
</dbReference>
<dbReference type="AlphaFoldDB" id="A0A7T6Z2A7"/>
<keyword evidence="3" id="KW-1185">Reference proteome</keyword>
<reference evidence="2 3" key="1">
    <citation type="submission" date="2020-06" db="EMBL/GenBank/DDBJ databases">
        <title>Genomic analysis of Salicibibacter sp. NKC5-3.</title>
        <authorList>
            <person name="Oh Y.J."/>
        </authorList>
    </citation>
    <scope>NUCLEOTIDE SEQUENCE [LARGE SCALE GENOMIC DNA]</scope>
    <source>
        <strain evidence="2 3">NKC5-3</strain>
    </source>
</reference>
<dbReference type="KEGG" id="scia:HUG15_08020"/>
<evidence type="ECO:0000313" key="2">
    <source>
        <dbReference type="EMBL" id="QQK75532.1"/>
    </source>
</evidence>
<name>A0A7T6Z2A7_9BACI</name>
<gene>
    <name evidence="2" type="ORF">HUG15_08020</name>
</gene>
<protein>
    <submittedName>
        <fullName evidence="2">Uncharacterized protein</fullName>
    </submittedName>
</protein>
<organism evidence="2 3">
    <name type="scientific">Salicibibacter cibarius</name>
    <dbReference type="NCBI Taxonomy" id="2743000"/>
    <lineage>
        <taxon>Bacteria</taxon>
        <taxon>Bacillati</taxon>
        <taxon>Bacillota</taxon>
        <taxon>Bacilli</taxon>
        <taxon>Bacillales</taxon>
        <taxon>Bacillaceae</taxon>
        <taxon>Salicibibacter</taxon>
    </lineage>
</organism>
<evidence type="ECO:0000313" key="3">
    <source>
        <dbReference type="Proteomes" id="UP000595823"/>
    </source>
</evidence>
<keyword evidence="1" id="KW-0812">Transmembrane</keyword>
<evidence type="ECO:0000256" key="1">
    <source>
        <dbReference type="SAM" id="Phobius"/>
    </source>
</evidence>
<dbReference type="RefSeq" id="WP_200128168.1">
    <property type="nucleotide sequence ID" value="NZ_CP054705.1"/>
</dbReference>
<keyword evidence="1" id="KW-0472">Membrane</keyword>